<evidence type="ECO:0000313" key="3">
    <source>
        <dbReference type="Proteomes" id="UP000799779"/>
    </source>
</evidence>
<keyword evidence="3" id="KW-1185">Reference proteome</keyword>
<organism evidence="2 3">
    <name type="scientific">Amniculicola lignicola CBS 123094</name>
    <dbReference type="NCBI Taxonomy" id="1392246"/>
    <lineage>
        <taxon>Eukaryota</taxon>
        <taxon>Fungi</taxon>
        <taxon>Dikarya</taxon>
        <taxon>Ascomycota</taxon>
        <taxon>Pezizomycotina</taxon>
        <taxon>Dothideomycetes</taxon>
        <taxon>Pleosporomycetidae</taxon>
        <taxon>Pleosporales</taxon>
        <taxon>Amniculicolaceae</taxon>
        <taxon>Amniculicola</taxon>
    </lineage>
</organism>
<dbReference type="Proteomes" id="UP000799779">
    <property type="component" value="Unassembled WGS sequence"/>
</dbReference>
<name>A0A6A5WV86_9PLEO</name>
<dbReference type="AlphaFoldDB" id="A0A6A5WV86"/>
<evidence type="ECO:0000313" key="2">
    <source>
        <dbReference type="EMBL" id="KAF2004649.1"/>
    </source>
</evidence>
<evidence type="ECO:0000256" key="1">
    <source>
        <dbReference type="SAM" id="MobiDB-lite"/>
    </source>
</evidence>
<reference evidence="2" key="1">
    <citation type="journal article" date="2020" name="Stud. Mycol.">
        <title>101 Dothideomycetes genomes: a test case for predicting lifestyles and emergence of pathogens.</title>
        <authorList>
            <person name="Haridas S."/>
            <person name="Albert R."/>
            <person name="Binder M."/>
            <person name="Bloem J."/>
            <person name="Labutti K."/>
            <person name="Salamov A."/>
            <person name="Andreopoulos B."/>
            <person name="Baker S."/>
            <person name="Barry K."/>
            <person name="Bills G."/>
            <person name="Bluhm B."/>
            <person name="Cannon C."/>
            <person name="Castanera R."/>
            <person name="Culley D."/>
            <person name="Daum C."/>
            <person name="Ezra D."/>
            <person name="Gonzalez J."/>
            <person name="Henrissat B."/>
            <person name="Kuo A."/>
            <person name="Liang C."/>
            <person name="Lipzen A."/>
            <person name="Lutzoni F."/>
            <person name="Magnuson J."/>
            <person name="Mondo S."/>
            <person name="Nolan M."/>
            <person name="Ohm R."/>
            <person name="Pangilinan J."/>
            <person name="Park H.-J."/>
            <person name="Ramirez L."/>
            <person name="Alfaro M."/>
            <person name="Sun H."/>
            <person name="Tritt A."/>
            <person name="Yoshinaga Y."/>
            <person name="Zwiers L.-H."/>
            <person name="Turgeon B."/>
            <person name="Goodwin S."/>
            <person name="Spatafora J."/>
            <person name="Crous P."/>
            <person name="Grigoriev I."/>
        </authorList>
    </citation>
    <scope>NUCLEOTIDE SEQUENCE</scope>
    <source>
        <strain evidence="2">CBS 123094</strain>
    </source>
</reference>
<gene>
    <name evidence="2" type="ORF">P154DRAFT_35782</name>
</gene>
<accession>A0A6A5WV86</accession>
<feature type="region of interest" description="Disordered" evidence="1">
    <location>
        <begin position="1"/>
        <end position="21"/>
    </location>
</feature>
<dbReference type="EMBL" id="ML977566">
    <property type="protein sequence ID" value="KAF2004649.1"/>
    <property type="molecule type" value="Genomic_DNA"/>
</dbReference>
<sequence length="154" mass="17295">MIPRWRLNSEHHTRSSRQSLSPCPDPYRLCSQPRQLLGCDELRICVWTSFCDRPAIVRGGGGGGFPLSLLISRRSNQGRKCTPLSMTGQKLCSKDHWSWPLIGTAEHLHPRDLLLAVLPVQPTWHQAILQQLLYLSSSFDSPLPNKPNADADGF</sequence>
<proteinExistence type="predicted"/>
<protein>
    <submittedName>
        <fullName evidence="2">Uncharacterized protein</fullName>
    </submittedName>
</protein>